<dbReference type="Proteomes" id="UP000198460">
    <property type="component" value="Unassembled WGS sequence"/>
</dbReference>
<sequence length="40" mass="4440">MLRRFDAVEYALPLAVFCLDLQNLEISASGTMLNSSLCHP</sequence>
<organism evidence="1 2">
    <name type="scientific">Burkholderia singularis</name>
    <dbReference type="NCBI Taxonomy" id="1503053"/>
    <lineage>
        <taxon>Bacteria</taxon>
        <taxon>Pseudomonadati</taxon>
        <taxon>Pseudomonadota</taxon>
        <taxon>Betaproteobacteria</taxon>
        <taxon>Burkholderiales</taxon>
        <taxon>Burkholderiaceae</taxon>
        <taxon>Burkholderia</taxon>
        <taxon>pseudomallei group</taxon>
    </lineage>
</organism>
<accession>A0A238H4Y4</accession>
<evidence type="ECO:0000313" key="2">
    <source>
        <dbReference type="Proteomes" id="UP000198460"/>
    </source>
</evidence>
<name>A0A238H4Y4_9BURK</name>
<reference evidence="1 2" key="1">
    <citation type="submission" date="2017-04" db="EMBL/GenBank/DDBJ databases">
        <authorList>
            <person name="Afonso C.L."/>
            <person name="Miller P.J."/>
            <person name="Scott M.A."/>
            <person name="Spackman E."/>
            <person name="Goraichik I."/>
            <person name="Dimitrov K.M."/>
            <person name="Suarez D.L."/>
            <person name="Swayne D.E."/>
        </authorList>
    </citation>
    <scope>NUCLEOTIDE SEQUENCE [LARGE SCALE GENOMIC DNA]</scope>
    <source>
        <strain evidence="1">LMG 28154</strain>
    </source>
</reference>
<proteinExistence type="predicted"/>
<dbReference type="AlphaFoldDB" id="A0A238H4Y4"/>
<protein>
    <submittedName>
        <fullName evidence="1">Uncharacterized protein</fullName>
    </submittedName>
</protein>
<gene>
    <name evidence="1" type="ORF">BSIN_3439</name>
</gene>
<dbReference type="EMBL" id="FXAN01000053">
    <property type="protein sequence ID" value="SMG00369.1"/>
    <property type="molecule type" value="Genomic_DNA"/>
</dbReference>
<evidence type="ECO:0000313" key="1">
    <source>
        <dbReference type="EMBL" id="SMG00369.1"/>
    </source>
</evidence>